<keyword evidence="2" id="KW-1185">Reference proteome</keyword>
<dbReference type="AlphaFoldDB" id="A0A0J6VN85"/>
<name>A0A0J6VN85_MYCCU</name>
<reference evidence="1 2" key="1">
    <citation type="journal article" date="2015" name="Genome Biol. Evol.">
        <title>Characterization of Three Mycobacterium spp. with Potential Use in Bioremediation by Genome Sequencing and Comparative Genomics.</title>
        <authorList>
            <person name="Das S."/>
            <person name="Pettersson B.M."/>
            <person name="Behra P.R."/>
            <person name="Ramesh M."/>
            <person name="Dasgupta S."/>
            <person name="Bhattacharya A."/>
            <person name="Kirsebom L.A."/>
        </authorList>
    </citation>
    <scope>NUCLEOTIDE SEQUENCE [LARGE SCALE GENOMIC DNA]</scope>
    <source>
        <strain evidence="1 2">DSM 44219</strain>
    </source>
</reference>
<accession>A0A0J6VN85</accession>
<evidence type="ECO:0000313" key="1">
    <source>
        <dbReference type="EMBL" id="KMO71649.1"/>
    </source>
</evidence>
<evidence type="ECO:0008006" key="3">
    <source>
        <dbReference type="Google" id="ProtNLM"/>
    </source>
</evidence>
<dbReference type="Gene3D" id="3.40.960.10">
    <property type="entry name" value="VSR Endonuclease"/>
    <property type="match status" value="1"/>
</dbReference>
<protein>
    <recommendedName>
        <fullName evidence="3">DUF559 domain-containing protein</fullName>
    </recommendedName>
</protein>
<gene>
    <name evidence="1" type="ORF">MCHUDSM44219_05162</name>
</gene>
<dbReference type="InterPro" id="IPR011335">
    <property type="entry name" value="Restrct_endonuc-II-like"/>
</dbReference>
<sequence length="286" mass="31848">MNEPFLGSAAIAAGELTRHALRTRFTAVHHDVYVARDTELTALVRAKACWLRSRGHGVLAGFSAAALHRTKWIDHRLPATVIDTNRRPAPGIIVWAGAIDDDEICTVDGMRVTTPVRTAIDLARRYPLDVAIAAVDSLARATRLSVDEMTSSLDRFPGRHGRKNVNDVLAHVDPRAESPRETALRLLIVRAGYPRPVTQLPVRNEFGVLIGVVDLGWPDLKIAVEYEGAHHRMSRDQFDRDIRRFDEMIELGWIVIRVTAKDGEATVQRRLAAAWARRARDLDGVA</sequence>
<proteinExistence type="predicted"/>
<evidence type="ECO:0000313" key="2">
    <source>
        <dbReference type="Proteomes" id="UP000036176"/>
    </source>
</evidence>
<dbReference type="SUPFAM" id="SSF52980">
    <property type="entry name" value="Restriction endonuclease-like"/>
    <property type="match status" value="1"/>
</dbReference>
<dbReference type="EMBL" id="JYNX01000072">
    <property type="protein sequence ID" value="KMO71649.1"/>
    <property type="molecule type" value="Genomic_DNA"/>
</dbReference>
<dbReference type="PATRIC" id="fig|1800.3.peg.5188"/>
<dbReference type="RefSeq" id="WP_048421038.1">
    <property type="nucleotide sequence ID" value="NZ_JYNX01000072.1"/>
</dbReference>
<organism evidence="1 2">
    <name type="scientific">Mycolicibacterium chubuense</name>
    <name type="common">Mycobacterium chubuense</name>
    <dbReference type="NCBI Taxonomy" id="1800"/>
    <lineage>
        <taxon>Bacteria</taxon>
        <taxon>Bacillati</taxon>
        <taxon>Actinomycetota</taxon>
        <taxon>Actinomycetes</taxon>
        <taxon>Mycobacteriales</taxon>
        <taxon>Mycobacteriaceae</taxon>
        <taxon>Mycolicibacterium</taxon>
    </lineage>
</organism>
<dbReference type="Proteomes" id="UP000036176">
    <property type="component" value="Unassembled WGS sequence"/>
</dbReference>
<dbReference type="OrthoDB" id="5181611at2"/>
<comment type="caution">
    <text evidence="1">The sequence shown here is derived from an EMBL/GenBank/DDBJ whole genome shotgun (WGS) entry which is preliminary data.</text>
</comment>